<proteinExistence type="inferred from homology"/>
<dbReference type="PROSITE" id="PS50850">
    <property type="entry name" value="MFS"/>
    <property type="match status" value="1"/>
</dbReference>
<evidence type="ECO:0000259" key="9">
    <source>
        <dbReference type="PROSITE" id="PS50850"/>
    </source>
</evidence>
<dbReference type="InterPro" id="IPR020846">
    <property type="entry name" value="MFS_dom"/>
</dbReference>
<dbReference type="AlphaFoldDB" id="A0A2T9Y3X5"/>
<evidence type="ECO:0000256" key="4">
    <source>
        <dbReference type="ARBA" id="ARBA00022692"/>
    </source>
</evidence>
<name>A0A2T9Y3X5_9FUNG</name>
<dbReference type="CDD" id="cd17502">
    <property type="entry name" value="MFS_Azr1_MDR_like"/>
    <property type="match status" value="1"/>
</dbReference>
<feature type="transmembrane region" description="Helical" evidence="8">
    <location>
        <begin position="94"/>
        <end position="113"/>
    </location>
</feature>
<keyword evidence="5 8" id="KW-1133">Transmembrane helix</keyword>
<feature type="transmembrane region" description="Helical" evidence="8">
    <location>
        <begin position="211"/>
        <end position="233"/>
    </location>
</feature>
<evidence type="ECO:0000256" key="3">
    <source>
        <dbReference type="ARBA" id="ARBA00022448"/>
    </source>
</evidence>
<feature type="transmembrane region" description="Helical" evidence="8">
    <location>
        <begin position="414"/>
        <end position="435"/>
    </location>
</feature>
<feature type="region of interest" description="Disordered" evidence="7">
    <location>
        <begin position="1"/>
        <end position="26"/>
    </location>
</feature>
<dbReference type="PANTHER" id="PTHR23501">
    <property type="entry name" value="MAJOR FACILITATOR SUPERFAMILY"/>
    <property type="match status" value="1"/>
</dbReference>
<feature type="transmembrane region" description="Helical" evidence="8">
    <location>
        <begin position="526"/>
        <end position="547"/>
    </location>
</feature>
<feature type="transmembrane region" description="Helical" evidence="8">
    <location>
        <begin position="125"/>
        <end position="143"/>
    </location>
</feature>
<dbReference type="Gene3D" id="1.20.1720.10">
    <property type="entry name" value="Multidrug resistance protein D"/>
    <property type="match status" value="1"/>
</dbReference>
<dbReference type="InterPro" id="IPR036259">
    <property type="entry name" value="MFS_trans_sf"/>
</dbReference>
<evidence type="ECO:0000256" key="5">
    <source>
        <dbReference type="ARBA" id="ARBA00022989"/>
    </source>
</evidence>
<evidence type="ECO:0000256" key="1">
    <source>
        <dbReference type="ARBA" id="ARBA00004127"/>
    </source>
</evidence>
<dbReference type="Gene3D" id="1.20.1250.20">
    <property type="entry name" value="MFS general substrate transporter like domains"/>
    <property type="match status" value="1"/>
</dbReference>
<dbReference type="STRING" id="61424.A0A2T9Y3X5"/>
<keyword evidence="4 8" id="KW-0812">Transmembrane</keyword>
<evidence type="ECO:0000313" key="11">
    <source>
        <dbReference type="Proteomes" id="UP000245699"/>
    </source>
</evidence>
<dbReference type="Pfam" id="PF07690">
    <property type="entry name" value="MFS_1"/>
    <property type="match status" value="1"/>
</dbReference>
<keyword evidence="11" id="KW-1185">Reference proteome</keyword>
<keyword evidence="6 8" id="KW-0472">Membrane</keyword>
<evidence type="ECO:0000313" key="10">
    <source>
        <dbReference type="EMBL" id="PVU87028.1"/>
    </source>
</evidence>
<accession>A0A2T9Y3X5</accession>
<feature type="transmembrane region" description="Helical" evidence="8">
    <location>
        <begin position="383"/>
        <end position="402"/>
    </location>
</feature>
<comment type="caution">
    <text evidence="10">The sequence shown here is derived from an EMBL/GenBank/DDBJ whole genome shotgun (WGS) entry which is preliminary data.</text>
</comment>
<evidence type="ECO:0000256" key="6">
    <source>
        <dbReference type="ARBA" id="ARBA00023136"/>
    </source>
</evidence>
<dbReference type="FunFam" id="1.20.1720.10:FF:000013">
    <property type="entry name" value="Related to multidrug resistance proteins"/>
    <property type="match status" value="1"/>
</dbReference>
<feature type="transmembrane region" description="Helical" evidence="8">
    <location>
        <begin position="281"/>
        <end position="299"/>
    </location>
</feature>
<organism evidence="10 11">
    <name type="scientific">Furculomyces boomerangus</name>
    <dbReference type="NCBI Taxonomy" id="61424"/>
    <lineage>
        <taxon>Eukaryota</taxon>
        <taxon>Fungi</taxon>
        <taxon>Fungi incertae sedis</taxon>
        <taxon>Zoopagomycota</taxon>
        <taxon>Kickxellomycotina</taxon>
        <taxon>Harpellomycetes</taxon>
        <taxon>Harpellales</taxon>
        <taxon>Harpellaceae</taxon>
        <taxon>Furculomyces</taxon>
    </lineage>
</organism>
<feature type="transmembrane region" description="Helical" evidence="8">
    <location>
        <begin position="447"/>
        <end position="470"/>
    </location>
</feature>
<dbReference type="GO" id="GO:0012505">
    <property type="term" value="C:endomembrane system"/>
    <property type="evidence" value="ECO:0007669"/>
    <property type="project" value="UniProtKB-SubCell"/>
</dbReference>
<evidence type="ECO:0000256" key="8">
    <source>
        <dbReference type="SAM" id="Phobius"/>
    </source>
</evidence>
<protein>
    <recommendedName>
        <fullName evidence="9">Major facilitator superfamily (MFS) profile domain-containing protein</fullName>
    </recommendedName>
</protein>
<feature type="transmembrane region" description="Helical" evidence="8">
    <location>
        <begin position="319"/>
        <end position="344"/>
    </location>
</feature>
<sequence length="560" mass="60718">MNSLQDKNQSINSATETEISQQENVENAENVPLDFVESEVVPSEEKFKIPGLTEKKVYIIVSGLCIAVFLATLDNTIVSTALPTIANKFNALSSISWIVTSNLLTSTAFQPLYGKLSDIFGRKQALLFTIALFGTGSLISGLAKSITTLIISRGITGIGGAGISVMIQIIISELVSIQERGKYVALTGITFGIASVIGPLLGGVITDHLSWRWNFFINLPISAIAVVMIVTLVKIPPPKGDWKSKVKRVDFLGIVLFIAGLALVLLGLSLGGVTFPWKSKVVISFFVCGFLLLCGFVLVENKFAVEPIIPLHLLKVRNVWSLVSSMFFSSFGVFSVIYYMPLYYTVVYNGTATKSGIFLIPFIAGWVIISVIVGRIMSSTGYYFRFFQIGTFVGSIGLGLTITFSPKLSHGVQAVYLLIFGLGVGSCMQSMMVCVQMSVKPEHLAIATSLLVFARVASGAIGTTISSVVLKTSLNSKLAAFVREYPEYLEITEASKDNAKVIYATTTPTVAKNAIIEAYVQSLQNVFIVLTAAAIISFIFSLFAQYIPMKKKEPKPEQKV</sequence>
<comment type="subcellular location">
    <subcellularLocation>
        <location evidence="1">Endomembrane system</location>
        <topology evidence="1">Multi-pass membrane protein</topology>
    </subcellularLocation>
</comment>
<dbReference type="EMBL" id="MBFT01000809">
    <property type="protein sequence ID" value="PVU87028.1"/>
    <property type="molecule type" value="Genomic_DNA"/>
</dbReference>
<feature type="transmembrane region" description="Helical" evidence="8">
    <location>
        <begin position="254"/>
        <end position="275"/>
    </location>
</feature>
<dbReference type="InterPro" id="IPR011701">
    <property type="entry name" value="MFS"/>
</dbReference>
<reference evidence="10 11" key="1">
    <citation type="journal article" date="2018" name="MBio">
        <title>Comparative Genomics Reveals the Core Gene Toolbox for the Fungus-Insect Symbiosis.</title>
        <authorList>
            <person name="Wang Y."/>
            <person name="Stata M."/>
            <person name="Wang W."/>
            <person name="Stajich J.E."/>
            <person name="White M.M."/>
            <person name="Moncalvo J.M."/>
        </authorList>
    </citation>
    <scope>NUCLEOTIDE SEQUENCE [LARGE SCALE GENOMIC DNA]</scope>
    <source>
        <strain evidence="10 11">AUS-77-4</strain>
    </source>
</reference>
<dbReference type="PANTHER" id="PTHR23501:SF191">
    <property type="entry name" value="VACUOLAR BASIC AMINO ACID TRANSPORTER 4"/>
    <property type="match status" value="1"/>
</dbReference>
<gene>
    <name evidence="10" type="ORF">BB559_006261</name>
</gene>
<feature type="domain" description="Major facilitator superfamily (MFS) profile" evidence="9">
    <location>
        <begin position="60"/>
        <end position="549"/>
    </location>
</feature>
<feature type="transmembrane region" description="Helical" evidence="8">
    <location>
        <begin position="149"/>
        <end position="171"/>
    </location>
</feature>
<feature type="transmembrane region" description="Helical" evidence="8">
    <location>
        <begin position="57"/>
        <end position="82"/>
    </location>
</feature>
<feature type="transmembrane region" description="Helical" evidence="8">
    <location>
        <begin position="183"/>
        <end position="205"/>
    </location>
</feature>
<dbReference type="Proteomes" id="UP000245699">
    <property type="component" value="Unassembled WGS sequence"/>
</dbReference>
<evidence type="ECO:0000256" key="2">
    <source>
        <dbReference type="ARBA" id="ARBA00008335"/>
    </source>
</evidence>
<dbReference type="GO" id="GO:0022857">
    <property type="term" value="F:transmembrane transporter activity"/>
    <property type="evidence" value="ECO:0007669"/>
    <property type="project" value="InterPro"/>
</dbReference>
<evidence type="ECO:0000256" key="7">
    <source>
        <dbReference type="SAM" id="MobiDB-lite"/>
    </source>
</evidence>
<keyword evidence="3" id="KW-0813">Transport</keyword>
<dbReference type="GO" id="GO:0005886">
    <property type="term" value="C:plasma membrane"/>
    <property type="evidence" value="ECO:0007669"/>
    <property type="project" value="TreeGrafter"/>
</dbReference>
<feature type="transmembrane region" description="Helical" evidence="8">
    <location>
        <begin position="356"/>
        <end position="376"/>
    </location>
</feature>
<comment type="similarity">
    <text evidence="2">Belongs to the major facilitator superfamily.</text>
</comment>
<dbReference type="OrthoDB" id="10021397at2759"/>
<dbReference type="PRINTS" id="PR01036">
    <property type="entry name" value="TCRTETB"/>
</dbReference>
<dbReference type="SUPFAM" id="SSF103473">
    <property type="entry name" value="MFS general substrate transporter"/>
    <property type="match status" value="1"/>
</dbReference>